<evidence type="ECO:0000256" key="7">
    <source>
        <dbReference type="ARBA" id="ARBA00032230"/>
    </source>
</evidence>
<dbReference type="SMART" id="SM01038">
    <property type="entry name" value="Bgal_small_N"/>
    <property type="match status" value="1"/>
</dbReference>
<dbReference type="InterPro" id="IPR013783">
    <property type="entry name" value="Ig-like_fold"/>
</dbReference>
<dbReference type="InterPro" id="IPR006104">
    <property type="entry name" value="Glyco_hydro_2_N"/>
</dbReference>
<dbReference type="InterPro" id="IPR006103">
    <property type="entry name" value="Glyco_hydro_2_cat"/>
</dbReference>
<dbReference type="InterPro" id="IPR017853">
    <property type="entry name" value="GH"/>
</dbReference>
<evidence type="ECO:0000313" key="9">
    <source>
        <dbReference type="EMBL" id="VDN46927.1"/>
    </source>
</evidence>
<dbReference type="GO" id="GO:0030246">
    <property type="term" value="F:carbohydrate binding"/>
    <property type="evidence" value="ECO:0007669"/>
    <property type="project" value="InterPro"/>
</dbReference>
<dbReference type="InterPro" id="IPR004199">
    <property type="entry name" value="B-gal_small/dom_5"/>
</dbReference>
<dbReference type="OrthoDB" id="9762066at2"/>
<dbReference type="InterPro" id="IPR036156">
    <property type="entry name" value="Beta-gal/glucu_dom_sf"/>
</dbReference>
<dbReference type="Pfam" id="PF16353">
    <property type="entry name" value="LacZ_4"/>
    <property type="match status" value="1"/>
</dbReference>
<dbReference type="Pfam" id="PF02837">
    <property type="entry name" value="Glyco_hydro_2_N"/>
    <property type="match status" value="1"/>
</dbReference>
<dbReference type="Pfam" id="PF02929">
    <property type="entry name" value="Bgal_small_N"/>
    <property type="match status" value="1"/>
</dbReference>
<accession>A0A3P7PRT5</accession>
<evidence type="ECO:0000256" key="2">
    <source>
        <dbReference type="ARBA" id="ARBA00007401"/>
    </source>
</evidence>
<dbReference type="InterPro" id="IPR050347">
    <property type="entry name" value="Bact_Beta-galactosidase"/>
</dbReference>
<dbReference type="EMBL" id="LR130778">
    <property type="protein sequence ID" value="VDN46927.1"/>
    <property type="molecule type" value="Genomic_DNA"/>
</dbReference>
<dbReference type="PRINTS" id="PR00132">
    <property type="entry name" value="GLHYDRLASE2"/>
</dbReference>
<evidence type="ECO:0000259" key="8">
    <source>
        <dbReference type="SMART" id="SM01038"/>
    </source>
</evidence>
<dbReference type="GO" id="GO:0009341">
    <property type="term" value="C:beta-galactosidase complex"/>
    <property type="evidence" value="ECO:0007669"/>
    <property type="project" value="InterPro"/>
</dbReference>
<feature type="domain" description="Beta galactosidase small chain/" evidence="8">
    <location>
        <begin position="740"/>
        <end position="1017"/>
    </location>
</feature>
<keyword evidence="10" id="KW-1185">Reference proteome</keyword>
<reference evidence="9 10" key="1">
    <citation type="submission" date="2018-09" db="EMBL/GenBank/DDBJ databases">
        <authorList>
            <person name="Postec A."/>
        </authorList>
    </citation>
    <scope>NUCLEOTIDE SEQUENCE [LARGE SCALE GENOMIC DNA]</scope>
    <source>
        <strain evidence="9">70B-A</strain>
    </source>
</reference>
<dbReference type="SUPFAM" id="SSF74650">
    <property type="entry name" value="Galactose mutarotase-like"/>
    <property type="match status" value="1"/>
</dbReference>
<dbReference type="GO" id="GO:0005990">
    <property type="term" value="P:lactose catabolic process"/>
    <property type="evidence" value="ECO:0007669"/>
    <property type="project" value="TreeGrafter"/>
</dbReference>
<sequence length="1033" mass="118686">MVKDYWKDLNILSKNTLDPHGTSIPFGSVGQALKGDRLESKYFMLLNGLWKFKYFNHPAYVPETYVMPEYDDALWDTLPVPSNWQLHGYDVPVYTNVAYPIPVDPPNIPEANPVGCYRRVFLVDSTWKDLKTVLHFGGVSIAFTVYVNGKEVGYSQGSHMPSEFDITPYLHIGENCLSVEVYKWAATSYLEDQDYWRMSGIFREVYLYATQKKHIKDYRIQSLLDATYKNGILDVEIDTEGVDDHDAMTMVLALYETSTQLIWETSLDVTHGKAKQKHNIENVKTWNAETPNLYQMVISLKSGSGEVIDIRRQTIGFRSVQIQNGQVLVNGVSVKFKGVNRHDTHPERGYAVTRGDMLEDILLMKQHNINMVRSSHYPNDPYWYELCNIYGMYCMDEADLETHGFVRNEGIANNGIGQALGINHLKEWEAAFVDRAKRMVHRDKNQPSILFWSLGNESGYGPNHDAMAAYIRSVDTTRPIHYESAGEAAVVDMVSVMYPSVDTVIAEGERKDEKRPYFICEFIHSMGNSMGNQQEYFDAIYKYDRLVGGCIWEWADHGLSRQDEQKGSWFAYGGDFGDEPNDLKFCIDGMVYPDRRPHTGLMEFKQVIAPIKVTDIDGKKGIINVENRYDFLDLTHINMHWELLEDGQVILKGSVDDLSILPHHAEDIHLPYNLEEIGKIECDYHLNTYFTSKKPMIFTDDIYEVYRHQIEIKASGLIANVRHNEKIYFSSEKENRFELHLTGKDFEIIFDKVYGVLSSIKVEGIETLEEGLTENFFRAPTDNDEKGWVGREDCPAGLWRKAGLDKLRRNVKSVEIKKSEHQVHIQVEANFAKTSEYIAFETTMHYYIQGNGRIDVAMATRPLLEIDLLPRIGVMFKMKSGFDQLRWYGRGPHESYSDKKESALVGIYQGRVDDQFEPYIIPQENGNKTDTRWQSLMDENGVGIMIVAKEQMDFSVMHYDLKNLVEATHTYELKQVPETLVMIDYGQSGLGNGSCGPDQLEAYKLKPKNTVFEFVILPIHKNKEKEESLYRSL</sequence>
<dbReference type="Gene3D" id="3.20.20.80">
    <property type="entry name" value="Glycosidases"/>
    <property type="match status" value="1"/>
</dbReference>
<dbReference type="FunFam" id="3.20.20.80:FF:000018">
    <property type="entry name" value="Beta-galactosidase"/>
    <property type="match status" value="1"/>
</dbReference>
<dbReference type="InterPro" id="IPR008979">
    <property type="entry name" value="Galactose-bd-like_sf"/>
</dbReference>
<evidence type="ECO:0000256" key="1">
    <source>
        <dbReference type="ARBA" id="ARBA00001412"/>
    </source>
</evidence>
<dbReference type="InterPro" id="IPR006101">
    <property type="entry name" value="Glyco_hydro_2"/>
</dbReference>
<dbReference type="Gene3D" id="2.70.98.10">
    <property type="match status" value="1"/>
</dbReference>
<name>A0A3P7PRT5_9FIRM</name>
<gene>
    <name evidence="9" type="ORF">PATL70BA_1053</name>
</gene>
<dbReference type="InterPro" id="IPR011013">
    <property type="entry name" value="Gal_mutarotase_sf_dom"/>
</dbReference>
<dbReference type="KEGG" id="cbar:PATL70BA_1053"/>
<dbReference type="Gene3D" id="2.60.40.10">
    <property type="entry name" value="Immunoglobulins"/>
    <property type="match status" value="2"/>
</dbReference>
<dbReference type="Pfam" id="PF00703">
    <property type="entry name" value="Glyco_hydro_2"/>
    <property type="match status" value="1"/>
</dbReference>
<keyword evidence="6 9" id="KW-0326">Glycosidase</keyword>
<dbReference type="SUPFAM" id="SSF51445">
    <property type="entry name" value="(Trans)glycosidases"/>
    <property type="match status" value="1"/>
</dbReference>
<evidence type="ECO:0000313" key="10">
    <source>
        <dbReference type="Proteomes" id="UP000279029"/>
    </source>
</evidence>
<dbReference type="SUPFAM" id="SSF49785">
    <property type="entry name" value="Galactose-binding domain-like"/>
    <property type="match status" value="1"/>
</dbReference>
<dbReference type="AlphaFoldDB" id="A0A3P7PRT5"/>
<keyword evidence="5 9" id="KW-0378">Hydrolase</keyword>
<dbReference type="PANTHER" id="PTHR46323">
    <property type="entry name" value="BETA-GALACTOSIDASE"/>
    <property type="match status" value="1"/>
</dbReference>
<protein>
    <recommendedName>
        <fullName evidence="4">Beta-galactosidase</fullName>
        <ecNumber evidence="3">3.2.1.23</ecNumber>
    </recommendedName>
    <alternativeName>
        <fullName evidence="7">Lactase</fullName>
    </alternativeName>
</protein>
<dbReference type="PANTHER" id="PTHR46323:SF2">
    <property type="entry name" value="BETA-GALACTOSIDASE"/>
    <property type="match status" value="1"/>
</dbReference>
<dbReference type="EC" id="3.2.1.23" evidence="3"/>
<organism evidence="9 10">
    <name type="scientific">Petrocella atlantisensis</name>
    <dbReference type="NCBI Taxonomy" id="2173034"/>
    <lineage>
        <taxon>Bacteria</taxon>
        <taxon>Bacillati</taxon>
        <taxon>Bacillota</taxon>
        <taxon>Clostridia</taxon>
        <taxon>Lachnospirales</taxon>
        <taxon>Vallitaleaceae</taxon>
        <taxon>Petrocella</taxon>
    </lineage>
</organism>
<proteinExistence type="inferred from homology"/>
<dbReference type="SUPFAM" id="SSF49303">
    <property type="entry name" value="beta-Galactosidase/glucuronidase domain"/>
    <property type="match status" value="2"/>
</dbReference>
<dbReference type="Gene3D" id="2.60.120.260">
    <property type="entry name" value="Galactose-binding domain-like"/>
    <property type="match status" value="1"/>
</dbReference>
<dbReference type="Proteomes" id="UP000279029">
    <property type="component" value="Chromosome"/>
</dbReference>
<evidence type="ECO:0000256" key="3">
    <source>
        <dbReference type="ARBA" id="ARBA00012756"/>
    </source>
</evidence>
<dbReference type="InterPro" id="IPR032312">
    <property type="entry name" value="LacZ_4"/>
</dbReference>
<evidence type="ECO:0000256" key="6">
    <source>
        <dbReference type="ARBA" id="ARBA00023295"/>
    </source>
</evidence>
<dbReference type="Pfam" id="PF02836">
    <property type="entry name" value="Glyco_hydro_2_C"/>
    <property type="match status" value="1"/>
</dbReference>
<dbReference type="RefSeq" id="WP_125136346.1">
    <property type="nucleotide sequence ID" value="NZ_LR130778.1"/>
</dbReference>
<dbReference type="GO" id="GO:0004565">
    <property type="term" value="F:beta-galactosidase activity"/>
    <property type="evidence" value="ECO:0007669"/>
    <property type="project" value="UniProtKB-EC"/>
</dbReference>
<dbReference type="InterPro" id="IPR006102">
    <property type="entry name" value="Ig-like_GH2"/>
</dbReference>
<dbReference type="InterPro" id="IPR014718">
    <property type="entry name" value="GH-type_carb-bd"/>
</dbReference>
<comment type="similarity">
    <text evidence="2">Belongs to the glycosyl hydrolase 2 family.</text>
</comment>
<comment type="catalytic activity">
    <reaction evidence="1">
        <text>Hydrolysis of terminal non-reducing beta-D-galactose residues in beta-D-galactosides.</text>
        <dbReference type="EC" id="3.2.1.23"/>
    </reaction>
</comment>
<evidence type="ECO:0000256" key="5">
    <source>
        <dbReference type="ARBA" id="ARBA00022801"/>
    </source>
</evidence>
<evidence type="ECO:0000256" key="4">
    <source>
        <dbReference type="ARBA" id="ARBA00013303"/>
    </source>
</evidence>